<dbReference type="Gene3D" id="1.10.357.10">
    <property type="entry name" value="Tetracycline Repressor, domain 2"/>
    <property type="match status" value="1"/>
</dbReference>
<dbReference type="InterPro" id="IPR009057">
    <property type="entry name" value="Homeodomain-like_sf"/>
</dbReference>
<evidence type="ECO:0000259" key="5">
    <source>
        <dbReference type="PROSITE" id="PS50977"/>
    </source>
</evidence>
<dbReference type="GO" id="GO:0003700">
    <property type="term" value="F:DNA-binding transcription factor activity"/>
    <property type="evidence" value="ECO:0007669"/>
    <property type="project" value="TreeGrafter"/>
</dbReference>
<dbReference type="GO" id="GO:0000976">
    <property type="term" value="F:transcription cis-regulatory region binding"/>
    <property type="evidence" value="ECO:0007669"/>
    <property type="project" value="TreeGrafter"/>
</dbReference>
<keyword evidence="2 4" id="KW-0238">DNA-binding</keyword>
<evidence type="ECO:0000313" key="6">
    <source>
        <dbReference type="EMBL" id="WOO42489.1"/>
    </source>
</evidence>
<dbReference type="PANTHER" id="PTHR30055">
    <property type="entry name" value="HTH-TYPE TRANSCRIPTIONAL REGULATOR RUTR"/>
    <property type="match status" value="1"/>
</dbReference>
<proteinExistence type="predicted"/>
<organism evidence="6 7">
    <name type="scientific">Rubellicoccus peritrichatus</name>
    <dbReference type="NCBI Taxonomy" id="3080537"/>
    <lineage>
        <taxon>Bacteria</taxon>
        <taxon>Pseudomonadati</taxon>
        <taxon>Verrucomicrobiota</taxon>
        <taxon>Opitutia</taxon>
        <taxon>Puniceicoccales</taxon>
        <taxon>Cerasicoccaceae</taxon>
        <taxon>Rubellicoccus</taxon>
    </lineage>
</organism>
<name>A0AAQ3LDM7_9BACT</name>
<keyword evidence="1" id="KW-0805">Transcription regulation</keyword>
<gene>
    <name evidence="6" type="ORF">RZN69_05260</name>
</gene>
<sequence>MSISERKQRAWQQRTDLILTEADIMLREGGYLGLNLDTLAERIDYSKATIYNHFQNKEDLILGVAVRHCEMRADLFSRTLSFDGSARERMCAVGVADEVLAKAMPHGFSVMQLARTHSIWEKANPKNHEAYFAATEKCMSAPYQILAQARESGDLPEGSPEDVCILFGLISMAKGSHLLSEGTPLLNDDSGVTPESVRFRNYCLYLDGVGWNPLSTVFDYDATHDRALEELFSDFA</sequence>
<dbReference type="PROSITE" id="PS50977">
    <property type="entry name" value="HTH_TETR_2"/>
    <property type="match status" value="1"/>
</dbReference>
<keyword evidence="3" id="KW-0804">Transcription</keyword>
<evidence type="ECO:0000256" key="3">
    <source>
        <dbReference type="ARBA" id="ARBA00023163"/>
    </source>
</evidence>
<dbReference type="SUPFAM" id="SSF46689">
    <property type="entry name" value="Homeodomain-like"/>
    <property type="match status" value="1"/>
</dbReference>
<dbReference type="InterPro" id="IPR050109">
    <property type="entry name" value="HTH-type_TetR-like_transc_reg"/>
</dbReference>
<dbReference type="AlphaFoldDB" id="A0AAQ3LDM7"/>
<reference evidence="6 7" key="1">
    <citation type="submission" date="2023-10" db="EMBL/GenBank/DDBJ databases">
        <title>Rubellicoccus peritrichatus gen. nov., sp. nov., isolated from an algae of coral reef tank.</title>
        <authorList>
            <person name="Luo J."/>
        </authorList>
    </citation>
    <scope>NUCLEOTIDE SEQUENCE [LARGE SCALE GENOMIC DNA]</scope>
    <source>
        <strain evidence="6 7">CR14</strain>
    </source>
</reference>
<dbReference type="InterPro" id="IPR001647">
    <property type="entry name" value="HTH_TetR"/>
</dbReference>
<dbReference type="PANTHER" id="PTHR30055:SF234">
    <property type="entry name" value="HTH-TYPE TRANSCRIPTIONAL REGULATOR BETI"/>
    <property type="match status" value="1"/>
</dbReference>
<accession>A0AAQ3LDM7</accession>
<dbReference type="Proteomes" id="UP001304300">
    <property type="component" value="Chromosome"/>
</dbReference>
<feature type="domain" description="HTH tetR-type" evidence="5">
    <location>
        <begin position="12"/>
        <end position="72"/>
    </location>
</feature>
<dbReference type="Pfam" id="PF00440">
    <property type="entry name" value="TetR_N"/>
    <property type="match status" value="1"/>
</dbReference>
<feature type="DNA-binding region" description="H-T-H motif" evidence="4">
    <location>
        <begin position="35"/>
        <end position="54"/>
    </location>
</feature>
<evidence type="ECO:0000256" key="4">
    <source>
        <dbReference type="PROSITE-ProRule" id="PRU00335"/>
    </source>
</evidence>
<dbReference type="PRINTS" id="PR00455">
    <property type="entry name" value="HTHTETR"/>
</dbReference>
<dbReference type="EMBL" id="CP136920">
    <property type="protein sequence ID" value="WOO42489.1"/>
    <property type="molecule type" value="Genomic_DNA"/>
</dbReference>
<dbReference type="RefSeq" id="WP_317835011.1">
    <property type="nucleotide sequence ID" value="NZ_CP136920.1"/>
</dbReference>
<evidence type="ECO:0000256" key="1">
    <source>
        <dbReference type="ARBA" id="ARBA00023015"/>
    </source>
</evidence>
<dbReference type="KEGG" id="puo:RZN69_05260"/>
<protein>
    <submittedName>
        <fullName evidence="6">TetR/AcrR family transcriptional regulator</fullName>
    </submittedName>
</protein>
<evidence type="ECO:0000313" key="7">
    <source>
        <dbReference type="Proteomes" id="UP001304300"/>
    </source>
</evidence>
<evidence type="ECO:0000256" key="2">
    <source>
        <dbReference type="ARBA" id="ARBA00023125"/>
    </source>
</evidence>
<keyword evidence="7" id="KW-1185">Reference proteome</keyword>